<protein>
    <submittedName>
        <fullName evidence="1">DNA alkylation repair protein</fullName>
    </submittedName>
</protein>
<dbReference type="InterPro" id="IPR014825">
    <property type="entry name" value="DNA_alkylation"/>
</dbReference>
<dbReference type="Proteomes" id="UP000663992">
    <property type="component" value="Unassembled WGS sequence"/>
</dbReference>
<comment type="caution">
    <text evidence="1">The sequence shown here is derived from an EMBL/GenBank/DDBJ whole genome shotgun (WGS) entry which is preliminary data.</text>
</comment>
<name>A0ABS3CQ68_9ALTE</name>
<dbReference type="InterPro" id="IPR016024">
    <property type="entry name" value="ARM-type_fold"/>
</dbReference>
<accession>A0ABS3CQ68</accession>
<reference evidence="1 2" key="1">
    <citation type="submission" date="2021-03" db="EMBL/GenBank/DDBJ databases">
        <title>novel species isolated from a fishpond in China.</title>
        <authorList>
            <person name="Lu H."/>
            <person name="Cai Z."/>
        </authorList>
    </citation>
    <scope>NUCLEOTIDE SEQUENCE [LARGE SCALE GENOMIC DNA]</scope>
    <source>
        <strain evidence="1 2">Y57</strain>
    </source>
</reference>
<dbReference type="Pfam" id="PF08713">
    <property type="entry name" value="DNA_alkylation"/>
    <property type="match status" value="1"/>
</dbReference>
<sequence length="285" mass="32185">MTLRPPIIPDAPTSIQKGTPLKVLLNPQAIQCLAQNIQYVHRDFAVKAFCDFAQSGLEPLELMQRAQHIALALKEFLPQNYTDAITILCGSLTPEKTDSDSSGLAGFFYLPHSFFISEFGQDTQYNGGHDPFDLSMDAMQALTTRFTAEFAIRPYLIRQQRRTLTKILEWVTHPNPHIRRLCTEGTRPKLPWGKRIPAFIADPSPTLPILELLKDDESLYVRRSVANHLGDIAKDHPDTVFSLCESWLNTGASKELKWLIRHAVRHPAQKGHPRACEIRLAAKAR</sequence>
<dbReference type="Gene3D" id="1.25.40.290">
    <property type="entry name" value="ARM repeat domains"/>
    <property type="match status" value="1"/>
</dbReference>
<evidence type="ECO:0000313" key="1">
    <source>
        <dbReference type="EMBL" id="MBN7819215.1"/>
    </source>
</evidence>
<gene>
    <name evidence="1" type="ORF">J0A65_05020</name>
</gene>
<keyword evidence="2" id="KW-1185">Reference proteome</keyword>
<evidence type="ECO:0000313" key="2">
    <source>
        <dbReference type="Proteomes" id="UP000663992"/>
    </source>
</evidence>
<organism evidence="1 2">
    <name type="scientific">Bowmanella yangjiangensis</name>
    <dbReference type="NCBI Taxonomy" id="2811230"/>
    <lineage>
        <taxon>Bacteria</taxon>
        <taxon>Pseudomonadati</taxon>
        <taxon>Pseudomonadota</taxon>
        <taxon>Gammaproteobacteria</taxon>
        <taxon>Alteromonadales</taxon>
        <taxon>Alteromonadaceae</taxon>
        <taxon>Bowmanella</taxon>
    </lineage>
</organism>
<dbReference type="EMBL" id="JAFKCS010000003">
    <property type="protein sequence ID" value="MBN7819215.1"/>
    <property type="molecule type" value="Genomic_DNA"/>
</dbReference>
<proteinExistence type="predicted"/>
<dbReference type="SUPFAM" id="SSF48371">
    <property type="entry name" value="ARM repeat"/>
    <property type="match status" value="1"/>
</dbReference>